<dbReference type="Gene3D" id="2.30.42.10">
    <property type="match status" value="1"/>
</dbReference>
<dbReference type="GO" id="GO:0006508">
    <property type="term" value="P:proteolysis"/>
    <property type="evidence" value="ECO:0007669"/>
    <property type="project" value="UniProtKB-KW"/>
</dbReference>
<evidence type="ECO:0000259" key="5">
    <source>
        <dbReference type="SMART" id="SM00228"/>
    </source>
</evidence>
<dbReference type="PANTHER" id="PTHR43343:SF3">
    <property type="entry name" value="PROTEASE DO-LIKE 8, CHLOROPLASTIC"/>
    <property type="match status" value="1"/>
</dbReference>
<keyword evidence="3 6" id="KW-0378">Hydrolase</keyword>
<dbReference type="Proteomes" id="UP000319976">
    <property type="component" value="Chromosome"/>
</dbReference>
<dbReference type="EMBL" id="CP036316">
    <property type="protein sequence ID" value="QDT64422.1"/>
    <property type="molecule type" value="Genomic_DNA"/>
</dbReference>
<dbReference type="Pfam" id="PF13180">
    <property type="entry name" value="PDZ_2"/>
    <property type="match status" value="1"/>
</dbReference>
<dbReference type="PANTHER" id="PTHR43343">
    <property type="entry name" value="PEPTIDASE S12"/>
    <property type="match status" value="1"/>
</dbReference>
<sequence length="390" mass="41860">MSFLTLLTGIVCFLMLSVCGEVSIAQVLSPLGPQFPQPNGTQPPLNISSTRPSQNIFNAEGLTPDEVVNVRVYDTCNRGVVNIETKSAPRDRFLFAESNSDGAGSGSVIDQEGHILTNFHVVEDASQVDVTLFDGSSFPAKFVGADPINDLAVIRIEAPKEKLFPIRLGDSNRLRVGMRVFAIGNPFGLERTMTTGIISSLNRSLQIRGNRTIKSIIQIDAAVNPGNSGGPLLNAHAQLIGVNTAIASRNGQSAGVGFAIPSSLATRVIPQLIKHGRVIRPEIGIVSVLRTERGLLIARLSPGGPAEQAGLRGPKVARSRRGPFVFESVDRSAADIIVGVDGERVTSTDEFLSRIESHNPGETVNLDIIRENQELQIPVILRSSLDEPRQ</sequence>
<dbReference type="InterPro" id="IPR001940">
    <property type="entry name" value="Peptidase_S1C"/>
</dbReference>
<dbReference type="FunFam" id="2.40.10.10:FF:000001">
    <property type="entry name" value="Periplasmic serine protease DegS"/>
    <property type="match status" value="1"/>
</dbReference>
<dbReference type="Pfam" id="PF13365">
    <property type="entry name" value="Trypsin_2"/>
    <property type="match status" value="1"/>
</dbReference>
<evidence type="ECO:0000313" key="6">
    <source>
        <dbReference type="EMBL" id="QDT64422.1"/>
    </source>
</evidence>
<dbReference type="GO" id="GO:0004252">
    <property type="term" value="F:serine-type endopeptidase activity"/>
    <property type="evidence" value="ECO:0007669"/>
    <property type="project" value="InterPro"/>
</dbReference>
<evidence type="ECO:0000313" key="7">
    <source>
        <dbReference type="Proteomes" id="UP000319976"/>
    </source>
</evidence>
<dbReference type="EC" id="3.4.21.107" evidence="6"/>
<keyword evidence="4" id="KW-0720">Serine protease</keyword>
<dbReference type="InterPro" id="IPR051201">
    <property type="entry name" value="Chloro_Bact_Ser_Proteases"/>
</dbReference>
<comment type="similarity">
    <text evidence="1">Belongs to the peptidase S1C family.</text>
</comment>
<gene>
    <name evidence="6" type="primary">degQ</name>
    <name evidence="6" type="ORF">V22_16560</name>
</gene>
<dbReference type="SUPFAM" id="SSF50156">
    <property type="entry name" value="PDZ domain-like"/>
    <property type="match status" value="1"/>
</dbReference>
<name>A0A517T7S8_9PLAN</name>
<dbReference type="RefSeq" id="WP_231734210.1">
    <property type="nucleotide sequence ID" value="NZ_CP036316.1"/>
</dbReference>
<evidence type="ECO:0000256" key="1">
    <source>
        <dbReference type="ARBA" id="ARBA00010541"/>
    </source>
</evidence>
<dbReference type="InterPro" id="IPR009003">
    <property type="entry name" value="Peptidase_S1_PA"/>
</dbReference>
<dbReference type="SUPFAM" id="SSF50494">
    <property type="entry name" value="Trypsin-like serine proteases"/>
    <property type="match status" value="1"/>
</dbReference>
<organism evidence="6 7">
    <name type="scientific">Calycomorphotria hydatis</name>
    <dbReference type="NCBI Taxonomy" id="2528027"/>
    <lineage>
        <taxon>Bacteria</taxon>
        <taxon>Pseudomonadati</taxon>
        <taxon>Planctomycetota</taxon>
        <taxon>Planctomycetia</taxon>
        <taxon>Planctomycetales</taxon>
        <taxon>Planctomycetaceae</taxon>
        <taxon>Calycomorphotria</taxon>
    </lineage>
</organism>
<feature type="domain" description="PDZ" evidence="5">
    <location>
        <begin position="281"/>
        <end position="372"/>
    </location>
</feature>
<evidence type="ECO:0000256" key="2">
    <source>
        <dbReference type="ARBA" id="ARBA00022670"/>
    </source>
</evidence>
<dbReference type="InterPro" id="IPR036034">
    <property type="entry name" value="PDZ_sf"/>
</dbReference>
<accession>A0A517T7S8</accession>
<keyword evidence="2 6" id="KW-0645">Protease</keyword>
<protein>
    <submittedName>
        <fullName evidence="6">Periplasmic pH-dependent serine endoprotease DegQ</fullName>
        <ecNumber evidence="6">3.4.21.107</ecNumber>
    </submittedName>
</protein>
<dbReference type="Gene3D" id="2.40.10.120">
    <property type="match status" value="1"/>
</dbReference>
<dbReference type="AlphaFoldDB" id="A0A517T7S8"/>
<dbReference type="SMART" id="SM00228">
    <property type="entry name" value="PDZ"/>
    <property type="match status" value="1"/>
</dbReference>
<dbReference type="InterPro" id="IPR001478">
    <property type="entry name" value="PDZ"/>
</dbReference>
<reference evidence="6 7" key="1">
    <citation type="submission" date="2019-02" db="EMBL/GenBank/DDBJ databases">
        <title>Deep-cultivation of Planctomycetes and their phenomic and genomic characterization uncovers novel biology.</title>
        <authorList>
            <person name="Wiegand S."/>
            <person name="Jogler M."/>
            <person name="Boedeker C."/>
            <person name="Pinto D."/>
            <person name="Vollmers J."/>
            <person name="Rivas-Marin E."/>
            <person name="Kohn T."/>
            <person name="Peeters S.H."/>
            <person name="Heuer A."/>
            <person name="Rast P."/>
            <person name="Oberbeckmann S."/>
            <person name="Bunk B."/>
            <person name="Jeske O."/>
            <person name="Meyerdierks A."/>
            <person name="Storesund J.E."/>
            <person name="Kallscheuer N."/>
            <person name="Luecker S."/>
            <person name="Lage O.M."/>
            <person name="Pohl T."/>
            <person name="Merkel B.J."/>
            <person name="Hornburger P."/>
            <person name="Mueller R.-W."/>
            <person name="Bruemmer F."/>
            <person name="Labrenz M."/>
            <person name="Spormann A.M."/>
            <person name="Op den Camp H."/>
            <person name="Overmann J."/>
            <person name="Amann R."/>
            <person name="Jetten M.S.M."/>
            <person name="Mascher T."/>
            <person name="Medema M.H."/>
            <person name="Devos D.P."/>
            <person name="Kaster A.-K."/>
            <person name="Ovreas L."/>
            <person name="Rohde M."/>
            <person name="Galperin M.Y."/>
            <person name="Jogler C."/>
        </authorList>
    </citation>
    <scope>NUCLEOTIDE SEQUENCE [LARGE SCALE GENOMIC DNA]</scope>
    <source>
        <strain evidence="6 7">V22</strain>
    </source>
</reference>
<keyword evidence="7" id="KW-1185">Reference proteome</keyword>
<evidence type="ECO:0000256" key="3">
    <source>
        <dbReference type="ARBA" id="ARBA00022801"/>
    </source>
</evidence>
<dbReference type="KEGG" id="chya:V22_16560"/>
<dbReference type="PRINTS" id="PR00834">
    <property type="entry name" value="PROTEASES2C"/>
</dbReference>
<evidence type="ECO:0000256" key="4">
    <source>
        <dbReference type="ARBA" id="ARBA00022825"/>
    </source>
</evidence>
<proteinExistence type="inferred from homology"/>